<dbReference type="PANTHER" id="PTHR33238">
    <property type="entry name" value="IRON (METAL) DEPENDENT REPRESSOR, DTXR FAMILY"/>
    <property type="match status" value="1"/>
</dbReference>
<dbReference type="GO" id="GO:0005737">
    <property type="term" value="C:cytoplasm"/>
    <property type="evidence" value="ECO:0007669"/>
    <property type="project" value="UniProtKB-SubCell"/>
</dbReference>
<dbReference type="Pfam" id="PF02742">
    <property type="entry name" value="Fe_dep_repr_C"/>
    <property type="match status" value="1"/>
</dbReference>
<evidence type="ECO:0000256" key="9">
    <source>
        <dbReference type="ARBA" id="ARBA00023159"/>
    </source>
</evidence>
<dbReference type="Gene3D" id="2.30.30.90">
    <property type="match status" value="1"/>
</dbReference>
<dbReference type="InterPro" id="IPR036388">
    <property type="entry name" value="WH-like_DNA-bd_sf"/>
</dbReference>
<keyword evidence="9" id="KW-0010">Activator</keyword>
<comment type="subcellular location">
    <subcellularLocation>
        <location evidence="1">Cytoplasm</location>
    </subcellularLocation>
</comment>
<evidence type="ECO:0000256" key="10">
    <source>
        <dbReference type="ARBA" id="ARBA00023163"/>
    </source>
</evidence>
<evidence type="ECO:0000256" key="7">
    <source>
        <dbReference type="ARBA" id="ARBA00023015"/>
    </source>
</evidence>
<dbReference type="SUPFAM" id="SSF46785">
    <property type="entry name" value="Winged helix' DNA-binding domain"/>
    <property type="match status" value="1"/>
</dbReference>
<feature type="domain" description="HTH dtxR-type" evidence="14">
    <location>
        <begin position="1"/>
        <end position="63"/>
    </location>
</feature>
<dbReference type="GO" id="GO:0046914">
    <property type="term" value="F:transition metal ion binding"/>
    <property type="evidence" value="ECO:0007669"/>
    <property type="project" value="InterPro"/>
</dbReference>
<dbReference type="Gene3D" id="1.10.10.10">
    <property type="entry name" value="Winged helix-like DNA-binding domain superfamily/Winged helix DNA-binding domain"/>
    <property type="match status" value="1"/>
</dbReference>
<keyword evidence="7" id="KW-0805">Transcription regulation</keyword>
<dbReference type="InterPro" id="IPR007167">
    <property type="entry name" value="Fe-transptr_FeoA-like"/>
</dbReference>
<dbReference type="AlphaFoldDB" id="A0A2S6I503"/>
<dbReference type="InterPro" id="IPR038157">
    <property type="entry name" value="FeoA_core_dom"/>
</dbReference>
<keyword evidence="11" id="KW-0464">Manganese</keyword>
<dbReference type="RefSeq" id="WP_104420627.1">
    <property type="nucleotide sequence ID" value="NZ_PTJC01000006.1"/>
</dbReference>
<dbReference type="Gene3D" id="1.10.60.10">
    <property type="entry name" value="Iron dependent repressor, metal binding and dimerisation domain"/>
    <property type="match status" value="1"/>
</dbReference>
<comment type="similarity">
    <text evidence="2">Belongs to the DtxR/MntR family.</text>
</comment>
<evidence type="ECO:0000256" key="3">
    <source>
        <dbReference type="ARBA" id="ARBA00011738"/>
    </source>
</evidence>
<dbReference type="InterPro" id="IPR050536">
    <property type="entry name" value="DtxR_MntR_Metal-Reg"/>
</dbReference>
<sequence length="228" mass="25352">MATPTVENYLKAMLALTRESGAVTISDLSTELGVSKPTANNMIRRLSERGLIHYQKYQPLRLTEQGRRQAALVVRKHRLTEMYLVKKMGFGWEEVHPIAEQIEHIDSPAFFEKMDQLLGSPNYDPHGSPIPDREGNLRGTDRERLGECQAGAVVVLAGLNDSSADFLRYLDEKGLRLGTLMKIEAIDAYDKSVRLSYGGKETTLPETTVQQLLVVKPSHDPSSGSATK</sequence>
<proteinExistence type="inferred from homology"/>
<comment type="function">
    <text evidence="12">In the presence of manganese, represses expression of mntH and mntS. Up-regulates expression of mntP.</text>
</comment>
<evidence type="ECO:0000256" key="13">
    <source>
        <dbReference type="ARBA" id="ARBA00032593"/>
    </source>
</evidence>
<accession>A0A2S6I503</accession>
<keyword evidence="5" id="KW-0963">Cytoplasm</keyword>
<evidence type="ECO:0000256" key="8">
    <source>
        <dbReference type="ARBA" id="ARBA00023125"/>
    </source>
</evidence>
<evidence type="ECO:0000256" key="11">
    <source>
        <dbReference type="ARBA" id="ARBA00023211"/>
    </source>
</evidence>
<name>A0A2S6I503_9BACT</name>
<dbReference type="PANTHER" id="PTHR33238:SF11">
    <property type="entry name" value="TRANSCRIPTIONAL REGULATOR MNTR"/>
    <property type="match status" value="1"/>
</dbReference>
<dbReference type="GO" id="GO:0003677">
    <property type="term" value="F:DNA binding"/>
    <property type="evidence" value="ECO:0007669"/>
    <property type="project" value="UniProtKB-KW"/>
</dbReference>
<keyword evidence="8" id="KW-0238">DNA-binding</keyword>
<comment type="caution">
    <text evidence="15">The sequence shown here is derived from an EMBL/GenBank/DDBJ whole genome shotgun (WGS) entry which is preliminary data.</text>
</comment>
<dbReference type="InterPro" id="IPR036421">
    <property type="entry name" value="Fe_dep_repressor_sf"/>
</dbReference>
<dbReference type="Pfam" id="PF04023">
    <property type="entry name" value="FeoA"/>
    <property type="match status" value="1"/>
</dbReference>
<evidence type="ECO:0000256" key="5">
    <source>
        <dbReference type="ARBA" id="ARBA00022490"/>
    </source>
</evidence>
<evidence type="ECO:0000256" key="4">
    <source>
        <dbReference type="ARBA" id="ARBA00022386"/>
    </source>
</evidence>
<dbReference type="PROSITE" id="PS50944">
    <property type="entry name" value="HTH_DTXR"/>
    <property type="match status" value="1"/>
</dbReference>
<dbReference type="InterPro" id="IPR022689">
    <property type="entry name" value="Iron_dep_repressor"/>
</dbReference>
<dbReference type="OrthoDB" id="9791355at2"/>
<dbReference type="Pfam" id="PF01325">
    <property type="entry name" value="Fe_dep_repress"/>
    <property type="match status" value="1"/>
</dbReference>
<evidence type="ECO:0000256" key="12">
    <source>
        <dbReference type="ARBA" id="ARBA00025185"/>
    </source>
</evidence>
<comment type="subunit">
    <text evidence="3">Homodimer.</text>
</comment>
<dbReference type="InterPro" id="IPR022687">
    <property type="entry name" value="HTH_DTXR"/>
</dbReference>
<evidence type="ECO:0000259" key="14">
    <source>
        <dbReference type="PROSITE" id="PS50944"/>
    </source>
</evidence>
<dbReference type="SMART" id="SM00529">
    <property type="entry name" value="HTH_DTXR"/>
    <property type="match status" value="1"/>
</dbReference>
<evidence type="ECO:0000256" key="6">
    <source>
        <dbReference type="ARBA" id="ARBA00022491"/>
    </source>
</evidence>
<dbReference type="SUPFAM" id="SSF47979">
    <property type="entry name" value="Iron-dependent repressor protein, dimerization domain"/>
    <property type="match status" value="1"/>
</dbReference>
<evidence type="ECO:0000256" key="2">
    <source>
        <dbReference type="ARBA" id="ARBA00007871"/>
    </source>
</evidence>
<evidence type="ECO:0000313" key="15">
    <source>
        <dbReference type="EMBL" id="PPK86171.1"/>
    </source>
</evidence>
<protein>
    <recommendedName>
        <fullName evidence="4">Transcriptional regulator MntR</fullName>
    </recommendedName>
    <alternativeName>
        <fullName evidence="13">Manganese transport regulator</fullName>
    </alternativeName>
</protein>
<organism evidence="15 16">
    <name type="scientific">Neolewinella xylanilytica</name>
    <dbReference type="NCBI Taxonomy" id="1514080"/>
    <lineage>
        <taxon>Bacteria</taxon>
        <taxon>Pseudomonadati</taxon>
        <taxon>Bacteroidota</taxon>
        <taxon>Saprospiria</taxon>
        <taxon>Saprospirales</taxon>
        <taxon>Lewinellaceae</taxon>
        <taxon>Neolewinella</taxon>
    </lineage>
</organism>
<dbReference type="EMBL" id="PTJC01000006">
    <property type="protein sequence ID" value="PPK86171.1"/>
    <property type="molecule type" value="Genomic_DNA"/>
</dbReference>
<keyword evidence="6" id="KW-0678">Repressor</keyword>
<dbReference type="GO" id="GO:0046983">
    <property type="term" value="F:protein dimerization activity"/>
    <property type="evidence" value="ECO:0007669"/>
    <property type="project" value="InterPro"/>
</dbReference>
<dbReference type="GO" id="GO:0003700">
    <property type="term" value="F:DNA-binding transcription factor activity"/>
    <property type="evidence" value="ECO:0007669"/>
    <property type="project" value="InterPro"/>
</dbReference>
<keyword evidence="10" id="KW-0804">Transcription</keyword>
<evidence type="ECO:0000313" key="16">
    <source>
        <dbReference type="Proteomes" id="UP000237662"/>
    </source>
</evidence>
<gene>
    <name evidence="15" type="ORF">CLV84_3090</name>
</gene>
<dbReference type="InterPro" id="IPR036390">
    <property type="entry name" value="WH_DNA-bd_sf"/>
</dbReference>
<reference evidence="15 16" key="1">
    <citation type="submission" date="2018-02" db="EMBL/GenBank/DDBJ databases">
        <title>Genomic Encyclopedia of Archaeal and Bacterial Type Strains, Phase II (KMG-II): from individual species to whole genera.</title>
        <authorList>
            <person name="Goeker M."/>
        </authorList>
    </citation>
    <scope>NUCLEOTIDE SEQUENCE [LARGE SCALE GENOMIC DNA]</scope>
    <source>
        <strain evidence="15 16">DSM 29526</strain>
    </source>
</reference>
<dbReference type="InterPro" id="IPR001367">
    <property type="entry name" value="Fe_dep_repressor"/>
</dbReference>
<dbReference type="Proteomes" id="UP000237662">
    <property type="component" value="Unassembled WGS sequence"/>
</dbReference>
<keyword evidence="16" id="KW-1185">Reference proteome</keyword>
<evidence type="ECO:0000256" key="1">
    <source>
        <dbReference type="ARBA" id="ARBA00004496"/>
    </source>
</evidence>